<evidence type="ECO:0000313" key="2">
    <source>
        <dbReference type="EMBL" id="GFR89176.1"/>
    </source>
</evidence>
<accession>A0AAV4GVQ6</accession>
<keyword evidence="1" id="KW-1133">Transmembrane helix</keyword>
<keyword evidence="1" id="KW-0812">Transmembrane</keyword>
<reference evidence="2 3" key="1">
    <citation type="journal article" date="2021" name="Elife">
        <title>Chloroplast acquisition without the gene transfer in kleptoplastic sea slugs, Plakobranchus ocellatus.</title>
        <authorList>
            <person name="Maeda T."/>
            <person name="Takahashi S."/>
            <person name="Yoshida T."/>
            <person name="Shimamura S."/>
            <person name="Takaki Y."/>
            <person name="Nagai Y."/>
            <person name="Toyoda A."/>
            <person name="Suzuki Y."/>
            <person name="Arimoto A."/>
            <person name="Ishii H."/>
            <person name="Satoh N."/>
            <person name="Nishiyama T."/>
            <person name="Hasebe M."/>
            <person name="Maruyama T."/>
            <person name="Minagawa J."/>
            <person name="Obokata J."/>
            <person name="Shigenobu S."/>
        </authorList>
    </citation>
    <scope>NUCLEOTIDE SEQUENCE [LARGE SCALE GENOMIC DNA]</scope>
</reference>
<dbReference type="Proteomes" id="UP000762676">
    <property type="component" value="Unassembled WGS sequence"/>
</dbReference>
<dbReference type="EMBL" id="BMAT01008616">
    <property type="protein sequence ID" value="GFR89176.1"/>
    <property type="molecule type" value="Genomic_DNA"/>
</dbReference>
<comment type="caution">
    <text evidence="2">The sequence shown here is derived from an EMBL/GenBank/DDBJ whole genome shotgun (WGS) entry which is preliminary data.</text>
</comment>
<evidence type="ECO:0000313" key="3">
    <source>
        <dbReference type="Proteomes" id="UP000762676"/>
    </source>
</evidence>
<proteinExistence type="predicted"/>
<keyword evidence="1" id="KW-0472">Membrane</keyword>
<protein>
    <submittedName>
        <fullName evidence="2">Uncharacterized protein</fullName>
    </submittedName>
</protein>
<organism evidence="2 3">
    <name type="scientific">Elysia marginata</name>
    <dbReference type="NCBI Taxonomy" id="1093978"/>
    <lineage>
        <taxon>Eukaryota</taxon>
        <taxon>Metazoa</taxon>
        <taxon>Spiralia</taxon>
        <taxon>Lophotrochozoa</taxon>
        <taxon>Mollusca</taxon>
        <taxon>Gastropoda</taxon>
        <taxon>Heterobranchia</taxon>
        <taxon>Euthyneura</taxon>
        <taxon>Panpulmonata</taxon>
        <taxon>Sacoglossa</taxon>
        <taxon>Placobranchoidea</taxon>
        <taxon>Plakobranchidae</taxon>
        <taxon>Elysia</taxon>
    </lineage>
</organism>
<keyword evidence="3" id="KW-1185">Reference proteome</keyword>
<name>A0AAV4GVQ6_9GAST</name>
<gene>
    <name evidence="2" type="ORF">ElyMa_004271400</name>
</gene>
<dbReference type="AlphaFoldDB" id="A0AAV4GVQ6"/>
<feature type="transmembrane region" description="Helical" evidence="1">
    <location>
        <begin position="7"/>
        <end position="40"/>
    </location>
</feature>
<sequence>MIIIEEAVVVVATAAVVVVVAAAVVEVVVVVVVVVVVRIFTLYTLNFFKEINEELSYQNAKLMPSEKQRRCQKINPDKDPVWRHTYLQN</sequence>
<evidence type="ECO:0000256" key="1">
    <source>
        <dbReference type="SAM" id="Phobius"/>
    </source>
</evidence>